<feature type="compositionally biased region" description="Pro residues" evidence="1">
    <location>
        <begin position="21"/>
        <end position="35"/>
    </location>
</feature>
<evidence type="ECO:0000313" key="3">
    <source>
        <dbReference type="Proteomes" id="UP000269945"/>
    </source>
</evidence>
<dbReference type="Proteomes" id="UP000269945">
    <property type="component" value="Unassembled WGS sequence"/>
</dbReference>
<evidence type="ECO:0000256" key="1">
    <source>
        <dbReference type="SAM" id="MobiDB-lite"/>
    </source>
</evidence>
<sequence length="84" mass="8441">PASAKSGAGGPRFEVVRVGGLPPPPPPQTLAPRPPQGRIRAGGGADVQGLTAGSPAPHQPLPSDRGLGLRRSALWKLAPQRCGA</sequence>
<proteinExistence type="predicted"/>
<organism evidence="2 3">
    <name type="scientific">Gulo gulo</name>
    <name type="common">Wolverine</name>
    <name type="synonym">Gluton</name>
    <dbReference type="NCBI Taxonomy" id="48420"/>
    <lineage>
        <taxon>Eukaryota</taxon>
        <taxon>Metazoa</taxon>
        <taxon>Chordata</taxon>
        <taxon>Craniata</taxon>
        <taxon>Vertebrata</taxon>
        <taxon>Euteleostomi</taxon>
        <taxon>Mammalia</taxon>
        <taxon>Eutheria</taxon>
        <taxon>Laurasiatheria</taxon>
        <taxon>Carnivora</taxon>
        <taxon>Caniformia</taxon>
        <taxon>Musteloidea</taxon>
        <taxon>Mustelidae</taxon>
        <taxon>Guloninae</taxon>
        <taxon>Gulo</taxon>
    </lineage>
</organism>
<keyword evidence="3" id="KW-1185">Reference proteome</keyword>
<dbReference type="EMBL" id="CYRY02007176">
    <property type="protein sequence ID" value="VCW76324.1"/>
    <property type="molecule type" value="Genomic_DNA"/>
</dbReference>
<reference evidence="2 3" key="1">
    <citation type="submission" date="2018-10" db="EMBL/GenBank/DDBJ databases">
        <authorList>
            <person name="Ekblom R."/>
            <person name="Jareborg N."/>
        </authorList>
    </citation>
    <scope>NUCLEOTIDE SEQUENCE [LARGE SCALE GENOMIC DNA]</scope>
    <source>
        <tissue evidence="2">Muscle</tissue>
    </source>
</reference>
<name>A0A9X9PXR3_GULGU</name>
<feature type="region of interest" description="Disordered" evidence="1">
    <location>
        <begin position="1"/>
        <end position="67"/>
    </location>
</feature>
<evidence type="ECO:0000313" key="2">
    <source>
        <dbReference type="EMBL" id="VCW76324.1"/>
    </source>
</evidence>
<protein>
    <submittedName>
        <fullName evidence="2">Uncharacterized protein</fullName>
    </submittedName>
</protein>
<gene>
    <name evidence="2" type="ORF">BN2614_LOCUS1</name>
</gene>
<feature type="non-terminal residue" evidence="2">
    <location>
        <position position="1"/>
    </location>
</feature>
<comment type="caution">
    <text evidence="2">The sequence shown here is derived from an EMBL/GenBank/DDBJ whole genome shotgun (WGS) entry which is preliminary data.</text>
</comment>
<accession>A0A9X9PXR3</accession>
<dbReference type="AlphaFoldDB" id="A0A9X9PXR3"/>